<keyword evidence="3" id="KW-0067">ATP-binding</keyword>
<dbReference type="SUPFAM" id="SSF52540">
    <property type="entry name" value="P-loop containing nucleoside triphosphate hydrolases"/>
    <property type="match status" value="1"/>
</dbReference>
<dbReference type="EMBL" id="JAOCAE010000003">
    <property type="protein sequence ID" value="MDH1235394.1"/>
    <property type="molecule type" value="Genomic_DNA"/>
</dbReference>
<dbReference type="Pfam" id="PF13538">
    <property type="entry name" value="UvrD_C_2"/>
    <property type="match status" value="1"/>
</dbReference>
<feature type="domain" description="UvrD-like helicase C-terminal" evidence="2">
    <location>
        <begin position="607"/>
        <end position="656"/>
    </location>
</feature>
<evidence type="ECO:0000313" key="3">
    <source>
        <dbReference type="EMBL" id="MDH1235394.1"/>
    </source>
</evidence>
<dbReference type="PANTHER" id="PTHR11070">
    <property type="entry name" value="UVRD / RECB / PCRA DNA HELICASE FAMILY MEMBER"/>
    <property type="match status" value="1"/>
</dbReference>
<evidence type="ECO:0000313" key="4">
    <source>
        <dbReference type="Proteomes" id="UP001158500"/>
    </source>
</evidence>
<dbReference type="GO" id="GO:0000725">
    <property type="term" value="P:recombinational repair"/>
    <property type="evidence" value="ECO:0007669"/>
    <property type="project" value="TreeGrafter"/>
</dbReference>
<dbReference type="InterPro" id="IPR027417">
    <property type="entry name" value="P-loop_NTPase"/>
</dbReference>
<dbReference type="Proteomes" id="UP001158500">
    <property type="component" value="Unassembled WGS sequence"/>
</dbReference>
<evidence type="ECO:0000256" key="1">
    <source>
        <dbReference type="ARBA" id="ARBA00034923"/>
    </source>
</evidence>
<dbReference type="GO" id="GO:0003677">
    <property type="term" value="F:DNA binding"/>
    <property type="evidence" value="ECO:0007669"/>
    <property type="project" value="InterPro"/>
</dbReference>
<organism evidence="3 4">
    <name type="scientific">Stutzerimonas stutzeri</name>
    <name type="common">Pseudomonas stutzeri</name>
    <dbReference type="NCBI Taxonomy" id="316"/>
    <lineage>
        <taxon>Bacteria</taxon>
        <taxon>Pseudomonadati</taxon>
        <taxon>Pseudomonadota</taxon>
        <taxon>Gammaproteobacteria</taxon>
        <taxon>Pseudomonadales</taxon>
        <taxon>Pseudomonadaceae</taxon>
        <taxon>Stutzerimonas</taxon>
    </lineage>
</organism>
<dbReference type="InterPro" id="IPR000212">
    <property type="entry name" value="DNA_helicase_UvrD/REP"/>
</dbReference>
<keyword evidence="3" id="KW-0547">Nucleotide-binding</keyword>
<dbReference type="RefSeq" id="WP_279641180.1">
    <property type="nucleotide sequence ID" value="NZ_JAOCAE010000003.1"/>
</dbReference>
<dbReference type="PANTHER" id="PTHR11070:SF2">
    <property type="entry name" value="ATP-DEPENDENT DNA HELICASE SRS2"/>
    <property type="match status" value="1"/>
</dbReference>
<name>A0AA42TFA8_STUST</name>
<proteinExistence type="predicted"/>
<gene>
    <name evidence="3" type="ORF">N5C32_05000</name>
</gene>
<evidence type="ECO:0000259" key="2">
    <source>
        <dbReference type="Pfam" id="PF13538"/>
    </source>
</evidence>
<dbReference type="Gene3D" id="3.40.50.300">
    <property type="entry name" value="P-loop containing nucleotide triphosphate hydrolases"/>
    <property type="match status" value="2"/>
</dbReference>
<sequence>MDNPFSFLSGSLALENRPFHFQVSDVVLTLFNQCHGYLAYKLTTLGRASDDDVPSFIIVSKEHGIILLDVLEERVVDVIESGGVEFWRLDNGELITSRSWVVDIYEEEVRSRLKNDLSLYDRKTRNIRVPITSAVLFCSNQASEAGLINQEESASEVVFFEDLQPWLSSIEHDFQCSDEQLGRIFSLLEGTFVYEEKKSAVEEPLNTINDYIQKSLRTTFKQDDAQRLAAMQLPPGPQRIRGLAGTGKTIVLCLKAAITHKKFSDYKILYLFNTQSLYSHVQNLISRYYTLEAKKAPDFDEKLHVFHAWGGKQRPGLYSTLCQKLGITPLTWSDTRGHRDQLGYIYKDLLSRMGDKIKPEYDLILIDEAQDFSSEIFQVAYKLAKGEGANKRIIWAYDEFQSLKDTLIKGPAELFGETDGEPNLPNSVLHGKYPGEIPKDFVLPNCYRTPRPVLMTAHGVAMGLYSNRQSEMFYLPGDWKAIGYQVIEPRSLMISEGENVVIERPDANSRNLLEGILLDNSKRPLNLVRTEVCFNDEAQLSFVASKVKQLVFDEGVSPEEIVIINLISSNNKNQMLAIQRALMQIGVRSVIPGYVESSDVFKPKGFVTISTPFRAKGNEANIVFVINAHRLSNDFTLRMRNAFFVAVTRSRGWCYISGVGAGMEPLVSEIEAIKRDFPRFCFICPSREQVDSSKTFLGKSDKELDEIQRLVDLVDQNPELRALLLRQPDEK</sequence>
<dbReference type="GO" id="GO:0043138">
    <property type="term" value="F:3'-5' DNA helicase activity"/>
    <property type="evidence" value="ECO:0007669"/>
    <property type="project" value="TreeGrafter"/>
</dbReference>
<comment type="caution">
    <text evidence="3">The sequence shown here is derived from an EMBL/GenBank/DDBJ whole genome shotgun (WGS) entry which is preliminary data.</text>
</comment>
<dbReference type="AlphaFoldDB" id="A0AA42TFA8"/>
<dbReference type="InterPro" id="IPR027785">
    <property type="entry name" value="UvrD-like_helicase_C"/>
</dbReference>
<accession>A0AA42TFA8</accession>
<reference evidence="3" key="1">
    <citation type="submission" date="2022-09" db="EMBL/GenBank/DDBJ databases">
        <title>Intensive care unit water sources are persistently colonized with multi-drug resistant bacteria and are the site of extensive horizontal gene transfer of antibiotic resistance genes.</title>
        <authorList>
            <person name="Diorio-Toth L."/>
        </authorList>
    </citation>
    <scope>NUCLEOTIDE SEQUENCE</scope>
    <source>
        <strain evidence="3">GD03947</strain>
    </source>
</reference>
<dbReference type="GO" id="GO:0005524">
    <property type="term" value="F:ATP binding"/>
    <property type="evidence" value="ECO:0007669"/>
    <property type="project" value="UniProtKB-KW"/>
</dbReference>
<protein>
    <recommendedName>
        <fullName evidence="1">DNA 3'-5' helicase II</fullName>
    </recommendedName>
</protein>